<proteinExistence type="inferred from homology"/>
<protein>
    <submittedName>
        <fullName evidence="2">SDR family NAD(P)-dependent oxidoreductase</fullName>
    </submittedName>
</protein>
<evidence type="ECO:0000313" key="2">
    <source>
        <dbReference type="EMBL" id="RDD80152.1"/>
    </source>
</evidence>
<evidence type="ECO:0000313" key="3">
    <source>
        <dbReference type="Proteomes" id="UP000253782"/>
    </source>
</evidence>
<organism evidence="2 3">
    <name type="scientific">Dyella tabacisoli</name>
    <dbReference type="NCBI Taxonomy" id="2282381"/>
    <lineage>
        <taxon>Bacteria</taxon>
        <taxon>Pseudomonadati</taxon>
        <taxon>Pseudomonadota</taxon>
        <taxon>Gammaproteobacteria</taxon>
        <taxon>Lysobacterales</taxon>
        <taxon>Rhodanobacteraceae</taxon>
        <taxon>Dyella</taxon>
    </lineage>
</organism>
<dbReference type="SUPFAM" id="SSF51735">
    <property type="entry name" value="NAD(P)-binding Rossmann-fold domains"/>
    <property type="match status" value="1"/>
</dbReference>
<comment type="similarity">
    <text evidence="1">Belongs to the short-chain dehydrogenases/reductases (SDR) family.</text>
</comment>
<reference evidence="2 3" key="1">
    <citation type="submission" date="2018-07" db="EMBL/GenBank/DDBJ databases">
        <title>Dyella tabacisoli L4-6T, whole genome shotgun sequence.</title>
        <authorList>
            <person name="Zhou X.-K."/>
            <person name="Li W.-J."/>
            <person name="Duan Y.-Q."/>
        </authorList>
    </citation>
    <scope>NUCLEOTIDE SEQUENCE [LARGE SCALE GENOMIC DNA]</scope>
    <source>
        <strain evidence="2 3">L4-6</strain>
    </source>
</reference>
<dbReference type="PANTHER" id="PTHR42879:SF2">
    <property type="entry name" value="3-OXOACYL-[ACYL-CARRIER-PROTEIN] REDUCTASE FABG"/>
    <property type="match status" value="1"/>
</dbReference>
<dbReference type="OrthoDB" id="9787298at2"/>
<sequence>MNTSTGTHEGRTALVTGAGQGIGQAIAMALAKRGARVIATDLAAPDATVSKIGSNAFALQLDVTREEDWRSVLLQSREIGDVDIVVNNAGYFPHRLIDELDLPTWRKTMATNLDSHFLSVKYFLPAMREKKWGRFIGISSNMVGLAIPGMSHYIASKMAIVGFMRGLANDVAGDGVTANALLPGLINTLATASQSDEQKRSTWEQQAIKRLGEPEDITGAVLFLTSDDAAFITGQALVVDGGQYRVG</sequence>
<dbReference type="InterPro" id="IPR002347">
    <property type="entry name" value="SDR_fam"/>
</dbReference>
<gene>
    <name evidence="2" type="ORF">DVJ77_18585</name>
</gene>
<comment type="caution">
    <text evidence="2">The sequence shown here is derived from an EMBL/GenBank/DDBJ whole genome shotgun (WGS) entry which is preliminary data.</text>
</comment>
<evidence type="ECO:0000256" key="1">
    <source>
        <dbReference type="ARBA" id="ARBA00006484"/>
    </source>
</evidence>
<dbReference type="Proteomes" id="UP000253782">
    <property type="component" value="Unassembled WGS sequence"/>
</dbReference>
<dbReference type="InterPro" id="IPR036291">
    <property type="entry name" value="NAD(P)-bd_dom_sf"/>
</dbReference>
<dbReference type="AlphaFoldDB" id="A0A369UHB7"/>
<dbReference type="EMBL" id="QQAH01000020">
    <property type="protein sequence ID" value="RDD80152.1"/>
    <property type="molecule type" value="Genomic_DNA"/>
</dbReference>
<dbReference type="FunFam" id="3.40.50.720:FF:000084">
    <property type="entry name" value="Short-chain dehydrogenase reductase"/>
    <property type="match status" value="1"/>
</dbReference>
<accession>A0A369UHB7</accession>
<name>A0A369UHB7_9GAMM</name>
<dbReference type="PANTHER" id="PTHR42879">
    <property type="entry name" value="3-OXOACYL-(ACYL-CARRIER-PROTEIN) REDUCTASE"/>
    <property type="match status" value="1"/>
</dbReference>
<dbReference type="PRINTS" id="PR00081">
    <property type="entry name" value="GDHRDH"/>
</dbReference>
<dbReference type="CDD" id="cd05233">
    <property type="entry name" value="SDR_c"/>
    <property type="match status" value="1"/>
</dbReference>
<keyword evidence="3" id="KW-1185">Reference proteome</keyword>
<dbReference type="PRINTS" id="PR00080">
    <property type="entry name" value="SDRFAMILY"/>
</dbReference>
<dbReference type="Gene3D" id="3.40.50.720">
    <property type="entry name" value="NAD(P)-binding Rossmann-like Domain"/>
    <property type="match status" value="1"/>
</dbReference>
<dbReference type="RefSeq" id="WP_114847030.1">
    <property type="nucleotide sequence ID" value="NZ_JBHSPE010000010.1"/>
</dbReference>
<dbReference type="Pfam" id="PF13561">
    <property type="entry name" value="adh_short_C2"/>
    <property type="match status" value="1"/>
</dbReference>
<dbReference type="InterPro" id="IPR050259">
    <property type="entry name" value="SDR"/>
</dbReference>